<evidence type="ECO:0000256" key="1">
    <source>
        <dbReference type="SAM" id="Coils"/>
    </source>
</evidence>
<feature type="coiled-coil region" evidence="1">
    <location>
        <begin position="145"/>
        <end position="375"/>
    </location>
</feature>
<proteinExistence type="predicted"/>
<feature type="transmembrane region" description="Helical" evidence="3">
    <location>
        <begin position="60"/>
        <end position="86"/>
    </location>
</feature>
<dbReference type="InParanoid" id="A0A2P6MWZ5"/>
<keyword evidence="3" id="KW-1133">Transmembrane helix</keyword>
<feature type="region of interest" description="Disordered" evidence="2">
    <location>
        <begin position="793"/>
        <end position="814"/>
    </location>
</feature>
<feature type="coiled-coil region" evidence="1">
    <location>
        <begin position="405"/>
        <end position="700"/>
    </location>
</feature>
<name>A0A2P6MWZ5_9EUKA</name>
<feature type="non-terminal residue" evidence="4">
    <location>
        <position position="1"/>
    </location>
</feature>
<keyword evidence="3" id="KW-0472">Membrane</keyword>
<feature type="compositionally biased region" description="Basic and acidic residues" evidence="2">
    <location>
        <begin position="805"/>
        <end position="814"/>
    </location>
</feature>
<keyword evidence="1" id="KW-0175">Coiled coil</keyword>
<organism evidence="4 5">
    <name type="scientific">Planoprotostelium fungivorum</name>
    <dbReference type="NCBI Taxonomy" id="1890364"/>
    <lineage>
        <taxon>Eukaryota</taxon>
        <taxon>Amoebozoa</taxon>
        <taxon>Evosea</taxon>
        <taxon>Variosea</taxon>
        <taxon>Cavosteliida</taxon>
        <taxon>Cavosteliaceae</taxon>
        <taxon>Planoprotostelium</taxon>
    </lineage>
</organism>
<evidence type="ECO:0000256" key="3">
    <source>
        <dbReference type="SAM" id="Phobius"/>
    </source>
</evidence>
<evidence type="ECO:0000313" key="5">
    <source>
        <dbReference type="Proteomes" id="UP000241769"/>
    </source>
</evidence>
<evidence type="ECO:0000256" key="2">
    <source>
        <dbReference type="SAM" id="MobiDB-lite"/>
    </source>
</evidence>
<evidence type="ECO:0000313" key="4">
    <source>
        <dbReference type="EMBL" id="PRP76225.1"/>
    </source>
</evidence>
<dbReference type="AlphaFoldDB" id="A0A2P6MWZ5"/>
<gene>
    <name evidence="4" type="ORF">PROFUN_15324</name>
</gene>
<dbReference type="Proteomes" id="UP000241769">
    <property type="component" value="Unassembled WGS sequence"/>
</dbReference>
<accession>A0A2P6MWZ5</accession>
<keyword evidence="5" id="KW-1185">Reference proteome</keyword>
<sequence>SNGLSSPAETKPCHTTNTQPQSDISQPHVTKSNTTTMPRSRSPRSDRTVSKRAPLILRPVYFAVGLTRAAISLWFTVIITAVYLPIAVLSKITGKTDKELVSLEWVPIVGRRLKERRSRGEQQSYSARLRSAASNVLTLGASSQARQLSDELKAKNNLINKLEKELERLKLNEQALSQNILVRELEHQVNPDLRDEYQAEQQLLQILKNRVQNSSLAEEYKEAADRQSQNYLQVIESLRQQLMEELAVIEHQQEDKQTLEKQITVARNLISKLQEDLAKEEEVRQRLLLEQKHKHKDEQERVSQEFQTATDFCRDLRRKLDGETKRKEELQDRYTDLRTQIEQYKKSEEEQRQKLQKLETILKEEQHQLALTQQEREKDIESNKQTIATLHQQIKTVNEKIIIVKDKASENKAKQLQEAAKEKQLLIEKFEQEIKRLQREGEAEKERAAKEHDIQIKLIEELKVKDTDDVQRERTKAAADIKKLQNQHLHDKQALEAKLRKSHEELEAASALLALLKGQYEEEKNKAQTLSEELSRLEEELSLVRSDRDKLQQRIVQHSKELELERKSLSTKLEVEKNTLQNEFEAEKNKLVEAYRKQQQELTAELEGQKQQTVESEKRLEKIKSELVTRIAQLEKDRIEASNRTREAEKLAKTKEEILRETMRLQEAANGKAQRLAASLTEEQKRTQNLEQKLAAELDNTRKAEVDRAEYVKKLELQVTTAKGLIETLKPKYEGDRERNTALLSEWKREKGKMDSQVEQLQKTLAAEKQIALKERDQVVKFETQLRQLGNRNDALQRDVQNSSEAKELTVKKETHKTEIRTVETF</sequence>
<keyword evidence="3" id="KW-0812">Transmembrane</keyword>
<dbReference type="STRING" id="1890364.A0A2P6MWZ5"/>
<reference evidence="4 5" key="1">
    <citation type="journal article" date="2018" name="Genome Biol. Evol.">
        <title>Multiple Roots of Fruiting Body Formation in Amoebozoa.</title>
        <authorList>
            <person name="Hillmann F."/>
            <person name="Forbes G."/>
            <person name="Novohradska S."/>
            <person name="Ferling I."/>
            <person name="Riege K."/>
            <person name="Groth M."/>
            <person name="Westermann M."/>
            <person name="Marz M."/>
            <person name="Spaller T."/>
            <person name="Winckler T."/>
            <person name="Schaap P."/>
            <person name="Glockner G."/>
        </authorList>
    </citation>
    <scope>NUCLEOTIDE SEQUENCE [LARGE SCALE GENOMIC DNA]</scope>
    <source>
        <strain evidence="4 5">Jena</strain>
    </source>
</reference>
<feature type="compositionally biased region" description="Polar residues" evidence="2">
    <location>
        <begin position="1"/>
        <end position="39"/>
    </location>
</feature>
<dbReference type="EMBL" id="MDYQ01000340">
    <property type="protein sequence ID" value="PRP76225.1"/>
    <property type="molecule type" value="Genomic_DNA"/>
</dbReference>
<protein>
    <submittedName>
        <fullName evidence="4">Uncharacterized protein</fullName>
    </submittedName>
</protein>
<feature type="region of interest" description="Disordered" evidence="2">
    <location>
        <begin position="1"/>
        <end position="49"/>
    </location>
</feature>
<comment type="caution">
    <text evidence="4">The sequence shown here is derived from an EMBL/GenBank/DDBJ whole genome shotgun (WGS) entry which is preliminary data.</text>
</comment>